<dbReference type="InterPro" id="IPR025705">
    <property type="entry name" value="Beta_hexosaminidase_sua/sub"/>
</dbReference>
<evidence type="ECO:0000256" key="6">
    <source>
        <dbReference type="ARBA" id="ARBA00023180"/>
    </source>
</evidence>
<evidence type="ECO:0000256" key="5">
    <source>
        <dbReference type="ARBA" id="ARBA00022801"/>
    </source>
</evidence>
<proteinExistence type="inferred from homology"/>
<dbReference type="Pfam" id="PF00728">
    <property type="entry name" value="Glyco_hydro_20"/>
    <property type="match status" value="1"/>
</dbReference>
<comment type="similarity">
    <text evidence="2">Belongs to the glycosyl hydrolase 20 family.</text>
</comment>
<dbReference type="Proteomes" id="UP000594454">
    <property type="component" value="Chromosome 5"/>
</dbReference>
<keyword evidence="13" id="KW-1185">Reference proteome</keyword>
<keyword evidence="5" id="KW-0378">Hydrolase</keyword>
<evidence type="ECO:0000256" key="8">
    <source>
        <dbReference type="PIRSR" id="PIRSR625705-1"/>
    </source>
</evidence>
<dbReference type="EC" id="3.2.1.52" evidence="3"/>
<dbReference type="SUPFAM" id="SSF55545">
    <property type="entry name" value="beta-N-acetylhexosaminidase-like domain"/>
    <property type="match status" value="1"/>
</dbReference>
<feature type="active site" description="Proton donor" evidence="8">
    <location>
        <position position="392"/>
    </location>
</feature>
<sequence length="604" mass="68614">MDRLLYQNVSIDQATIMHLVQNIFLALCTLLASCSAIEVSVPKKWSCNEDENCVPYVGQKSLESPSIYETQDICRLSCGRYGPLWPRPTGAITISQGRVNFNPKNIRVDIFVTNQDAATFLEGARDIFISNVWKECGKDCELPGNHMLIIQVRVAQGKMTLDWSTEESYVLVISSAADRTFVDVQSSSVYGARHALETLAQFITAAADNSSGLVMVSSARVVDKPLFNHRGVLLDTSRNFMPVNIIKRTLDGMAASKLNVFHWHATDSHSFPLEIPQVPQLQRFGAYSAEETYSYKEMEDIVKYARQRGIRVLIEIDSPAHVSNGWQWGPLGGMGDLAICINQQPWRQFCIQPPCGQMNIVNENLYEIMKLIYEDIAKITPGENTMHLGGDEVRLECWNASTEILNKMRDRGLQPNVDGFHQLWSEFHHRTHRIWSDIKQTGSKGILWSSKLTDPEKIEQLLPANKFIIQTWVPTSDPLVRDLLVKGYQLIVTPKDGWYLDHGFWGVTNYYNWRSVYDKILPRDLNILGGEVCMWSEYVDEFAVESRIWPRAGAAAERLWSDPSTSSREAESRFNRYRKRLIARGIGPDAVTPKWCTLNEGECH</sequence>
<evidence type="ECO:0000259" key="11">
    <source>
        <dbReference type="Pfam" id="PF14845"/>
    </source>
</evidence>
<feature type="domain" description="Beta-hexosaminidase eukaryotic type N-terminal" evidence="11">
    <location>
        <begin position="84"/>
        <end position="201"/>
    </location>
</feature>
<dbReference type="PANTHER" id="PTHR22600:SF42">
    <property type="entry name" value="BETA-N-ACETYLHEXOSAMINIDASE"/>
    <property type="match status" value="1"/>
</dbReference>
<dbReference type="InParanoid" id="A0A7R8V176"/>
<evidence type="ECO:0000259" key="10">
    <source>
        <dbReference type="Pfam" id="PF00728"/>
    </source>
</evidence>
<dbReference type="SUPFAM" id="SSF51445">
    <property type="entry name" value="(Trans)glycosidases"/>
    <property type="match status" value="1"/>
</dbReference>
<dbReference type="FunCoup" id="A0A7R8V176">
    <property type="interactions" value="572"/>
</dbReference>
<feature type="chain" id="PRO_5031287392" description="beta-N-acetylhexosaminidase" evidence="9">
    <location>
        <begin position="37"/>
        <end position="604"/>
    </location>
</feature>
<evidence type="ECO:0000256" key="7">
    <source>
        <dbReference type="ARBA" id="ARBA00023295"/>
    </source>
</evidence>
<dbReference type="Pfam" id="PF14845">
    <property type="entry name" value="Glycohydro_20b2"/>
    <property type="match status" value="1"/>
</dbReference>
<dbReference type="Gene3D" id="3.30.379.10">
    <property type="entry name" value="Chitobiase/beta-hexosaminidase domain 2-like"/>
    <property type="match status" value="1"/>
</dbReference>
<keyword evidence="4 9" id="KW-0732">Signal</keyword>
<dbReference type="AlphaFoldDB" id="A0A7R8V176"/>
<gene>
    <name evidence="12" type="ORF">HERILL_LOCUS12731</name>
</gene>
<keyword evidence="6" id="KW-0325">Glycoprotein</keyword>
<dbReference type="GO" id="GO:0030203">
    <property type="term" value="P:glycosaminoglycan metabolic process"/>
    <property type="evidence" value="ECO:0007669"/>
    <property type="project" value="TreeGrafter"/>
</dbReference>
<reference evidence="12 13" key="1">
    <citation type="submission" date="2020-11" db="EMBL/GenBank/DDBJ databases">
        <authorList>
            <person name="Wallbank WR R."/>
            <person name="Pardo Diaz C."/>
            <person name="Kozak K."/>
            <person name="Martin S."/>
            <person name="Jiggins C."/>
            <person name="Moest M."/>
            <person name="Warren A I."/>
            <person name="Generalovic N T."/>
            <person name="Byers J.R.P. K."/>
            <person name="Montejo-Kovacevich G."/>
            <person name="Yen C E."/>
        </authorList>
    </citation>
    <scope>NUCLEOTIDE SEQUENCE [LARGE SCALE GENOMIC DNA]</scope>
</reference>
<dbReference type="CDD" id="cd06562">
    <property type="entry name" value="GH20_HexA_HexB-like"/>
    <property type="match status" value="1"/>
</dbReference>
<dbReference type="InterPro" id="IPR017853">
    <property type="entry name" value="GH"/>
</dbReference>
<evidence type="ECO:0000313" key="12">
    <source>
        <dbReference type="EMBL" id="CAD7090237.1"/>
    </source>
</evidence>
<dbReference type="FunFam" id="3.20.20.80:FF:000063">
    <property type="entry name" value="Beta-hexosaminidase"/>
    <property type="match status" value="1"/>
</dbReference>
<dbReference type="GO" id="GO:0016231">
    <property type="term" value="F:beta-N-acetylglucosaminidase activity"/>
    <property type="evidence" value="ECO:0007669"/>
    <property type="project" value="TreeGrafter"/>
</dbReference>
<organism evidence="12 13">
    <name type="scientific">Hermetia illucens</name>
    <name type="common">Black soldier fly</name>
    <dbReference type="NCBI Taxonomy" id="343691"/>
    <lineage>
        <taxon>Eukaryota</taxon>
        <taxon>Metazoa</taxon>
        <taxon>Ecdysozoa</taxon>
        <taxon>Arthropoda</taxon>
        <taxon>Hexapoda</taxon>
        <taxon>Insecta</taxon>
        <taxon>Pterygota</taxon>
        <taxon>Neoptera</taxon>
        <taxon>Endopterygota</taxon>
        <taxon>Diptera</taxon>
        <taxon>Brachycera</taxon>
        <taxon>Stratiomyomorpha</taxon>
        <taxon>Stratiomyidae</taxon>
        <taxon>Hermetiinae</taxon>
        <taxon>Hermetia</taxon>
    </lineage>
</organism>
<dbReference type="PROSITE" id="PS51257">
    <property type="entry name" value="PROKAR_LIPOPROTEIN"/>
    <property type="match status" value="1"/>
</dbReference>
<dbReference type="InterPro" id="IPR029018">
    <property type="entry name" value="Hex-like_dom2"/>
</dbReference>
<dbReference type="InterPro" id="IPR015883">
    <property type="entry name" value="Glyco_hydro_20_cat"/>
</dbReference>
<dbReference type="EMBL" id="LR899013">
    <property type="protein sequence ID" value="CAD7090237.1"/>
    <property type="molecule type" value="Genomic_DNA"/>
</dbReference>
<feature type="signal peptide" evidence="9">
    <location>
        <begin position="1"/>
        <end position="36"/>
    </location>
</feature>
<evidence type="ECO:0000256" key="4">
    <source>
        <dbReference type="ARBA" id="ARBA00022729"/>
    </source>
</evidence>
<dbReference type="PANTHER" id="PTHR22600">
    <property type="entry name" value="BETA-HEXOSAMINIDASE"/>
    <property type="match status" value="1"/>
</dbReference>
<comment type="catalytic activity">
    <reaction evidence="1">
        <text>Hydrolysis of terminal non-reducing N-acetyl-D-hexosamine residues in N-acetyl-beta-D-hexosaminides.</text>
        <dbReference type="EC" id="3.2.1.52"/>
    </reaction>
</comment>
<evidence type="ECO:0000256" key="2">
    <source>
        <dbReference type="ARBA" id="ARBA00006285"/>
    </source>
</evidence>
<protein>
    <recommendedName>
        <fullName evidence="3">beta-N-acetylhexosaminidase</fullName>
        <ecNumber evidence="3">3.2.1.52</ecNumber>
    </recommendedName>
</protein>
<evidence type="ECO:0000313" key="13">
    <source>
        <dbReference type="Proteomes" id="UP000594454"/>
    </source>
</evidence>
<evidence type="ECO:0000256" key="9">
    <source>
        <dbReference type="SAM" id="SignalP"/>
    </source>
</evidence>
<dbReference type="GO" id="GO:0005975">
    <property type="term" value="P:carbohydrate metabolic process"/>
    <property type="evidence" value="ECO:0007669"/>
    <property type="project" value="InterPro"/>
</dbReference>
<dbReference type="InterPro" id="IPR029019">
    <property type="entry name" value="HEX_eukaryotic_N"/>
</dbReference>
<dbReference type="OrthoDB" id="428480at2759"/>
<dbReference type="Gene3D" id="3.20.20.80">
    <property type="entry name" value="Glycosidases"/>
    <property type="match status" value="1"/>
</dbReference>
<dbReference type="PRINTS" id="PR00738">
    <property type="entry name" value="GLHYDRLASE20"/>
</dbReference>
<evidence type="ECO:0000256" key="3">
    <source>
        <dbReference type="ARBA" id="ARBA00012663"/>
    </source>
</evidence>
<accession>A0A7R8V176</accession>
<dbReference type="GO" id="GO:0005886">
    <property type="term" value="C:plasma membrane"/>
    <property type="evidence" value="ECO:0007669"/>
    <property type="project" value="TreeGrafter"/>
</dbReference>
<evidence type="ECO:0000256" key="1">
    <source>
        <dbReference type="ARBA" id="ARBA00001231"/>
    </source>
</evidence>
<keyword evidence="7" id="KW-0326">Glycosidase</keyword>
<name>A0A7R8V176_HERIL</name>
<feature type="domain" description="Glycoside hydrolase family 20 catalytic" evidence="10">
    <location>
        <begin position="227"/>
        <end position="562"/>
    </location>
</feature>